<evidence type="ECO:0008006" key="5">
    <source>
        <dbReference type="Google" id="ProtNLM"/>
    </source>
</evidence>
<evidence type="ECO:0000256" key="2">
    <source>
        <dbReference type="SAM" id="MobiDB-lite"/>
    </source>
</evidence>
<gene>
    <name evidence="3" type="ORF">SNE40_014426</name>
</gene>
<feature type="compositionally biased region" description="Polar residues" evidence="2">
    <location>
        <begin position="30"/>
        <end position="44"/>
    </location>
</feature>
<dbReference type="AlphaFoldDB" id="A0AAN8PT46"/>
<proteinExistence type="inferred from homology"/>
<accession>A0AAN8PT46</accession>
<feature type="region of interest" description="Disordered" evidence="2">
    <location>
        <begin position="25"/>
        <end position="44"/>
    </location>
</feature>
<dbReference type="EMBL" id="JAZGQO010000010">
    <property type="protein sequence ID" value="KAK6176070.1"/>
    <property type="molecule type" value="Genomic_DNA"/>
</dbReference>
<dbReference type="PANTHER" id="PTHR15907">
    <property type="entry name" value="DUF614 FAMILY PROTEIN-RELATED"/>
    <property type="match status" value="1"/>
</dbReference>
<dbReference type="NCBIfam" id="TIGR01571">
    <property type="entry name" value="A_thal_Cys_rich"/>
    <property type="match status" value="1"/>
</dbReference>
<protein>
    <recommendedName>
        <fullName evidence="5">Cornifelin</fullName>
    </recommendedName>
</protein>
<dbReference type="Proteomes" id="UP001347796">
    <property type="component" value="Unassembled WGS sequence"/>
</dbReference>
<name>A0AAN8PT46_PATCE</name>
<sequence>MTEVKPNNIPLDDSFVEVKLKPDADHDLKSTGTNSPADQSTVVLSQPSRPKKITRVTLNMPFDDAHCEKEWSSGLFDCRKDERRSCCFQCCCWPYLRYTLATRLGETPFMAMIPCTAFGLRVKVRSLFSLKGTLVKDFFSTLFCEPCAICQMSRELDDIGL</sequence>
<comment type="similarity">
    <text evidence="1">Belongs to the cornifelin family.</text>
</comment>
<organism evidence="3 4">
    <name type="scientific">Patella caerulea</name>
    <name type="common">Rayed Mediterranean limpet</name>
    <dbReference type="NCBI Taxonomy" id="87958"/>
    <lineage>
        <taxon>Eukaryota</taxon>
        <taxon>Metazoa</taxon>
        <taxon>Spiralia</taxon>
        <taxon>Lophotrochozoa</taxon>
        <taxon>Mollusca</taxon>
        <taxon>Gastropoda</taxon>
        <taxon>Patellogastropoda</taxon>
        <taxon>Patelloidea</taxon>
        <taxon>Patellidae</taxon>
        <taxon>Patella</taxon>
    </lineage>
</organism>
<dbReference type="Pfam" id="PF04749">
    <property type="entry name" value="PLAC8"/>
    <property type="match status" value="1"/>
</dbReference>
<comment type="caution">
    <text evidence="3">The sequence shown here is derived from an EMBL/GenBank/DDBJ whole genome shotgun (WGS) entry which is preliminary data.</text>
</comment>
<evidence type="ECO:0000313" key="3">
    <source>
        <dbReference type="EMBL" id="KAK6176070.1"/>
    </source>
</evidence>
<evidence type="ECO:0000313" key="4">
    <source>
        <dbReference type="Proteomes" id="UP001347796"/>
    </source>
</evidence>
<dbReference type="InterPro" id="IPR006461">
    <property type="entry name" value="PLAC_motif_containing"/>
</dbReference>
<keyword evidence="4" id="KW-1185">Reference proteome</keyword>
<evidence type="ECO:0000256" key="1">
    <source>
        <dbReference type="ARBA" id="ARBA00009024"/>
    </source>
</evidence>
<reference evidence="3 4" key="1">
    <citation type="submission" date="2024-01" db="EMBL/GenBank/DDBJ databases">
        <title>The genome of the rayed Mediterranean limpet Patella caerulea (Linnaeus, 1758).</title>
        <authorList>
            <person name="Anh-Thu Weber A."/>
            <person name="Halstead-Nussloch G."/>
        </authorList>
    </citation>
    <scope>NUCLEOTIDE SEQUENCE [LARGE SCALE GENOMIC DNA]</scope>
    <source>
        <strain evidence="3">AATW-2023a</strain>
        <tissue evidence="3">Whole specimen</tissue>
    </source>
</reference>